<dbReference type="AlphaFoldDB" id="A0A7R8UX75"/>
<keyword evidence="4" id="KW-1185">Reference proteome</keyword>
<dbReference type="Gene3D" id="3.30.450.30">
    <property type="entry name" value="Dynein light chain 2a, cytoplasmic"/>
    <property type="match status" value="1"/>
</dbReference>
<dbReference type="OrthoDB" id="9985637at2759"/>
<feature type="domain" description="Roadblock/LAMTOR2" evidence="2">
    <location>
        <begin position="11"/>
        <end position="99"/>
    </location>
</feature>
<name>A0A7R8UX75_HERIL</name>
<dbReference type="InParanoid" id="A0A7R8UX75"/>
<comment type="similarity">
    <text evidence="1">Belongs to the GAMAD family.</text>
</comment>
<dbReference type="InterPro" id="IPR004942">
    <property type="entry name" value="Roadblock/LAMTOR2_dom"/>
</dbReference>
<gene>
    <name evidence="3" type="ORF">HERILL_LOCUS11355</name>
</gene>
<protein>
    <recommendedName>
        <fullName evidence="2">Roadblock/LAMTOR2 domain-containing protein</fullName>
    </recommendedName>
</protein>
<dbReference type="OMA" id="ACLYDNL"/>
<evidence type="ECO:0000313" key="3">
    <source>
        <dbReference type="EMBL" id="CAD7088759.1"/>
    </source>
</evidence>
<reference evidence="3 4" key="1">
    <citation type="submission" date="2020-11" db="EMBL/GenBank/DDBJ databases">
        <authorList>
            <person name="Wallbank WR R."/>
            <person name="Pardo Diaz C."/>
            <person name="Kozak K."/>
            <person name="Martin S."/>
            <person name="Jiggins C."/>
            <person name="Moest M."/>
            <person name="Warren A I."/>
            <person name="Generalovic N T."/>
            <person name="Byers J.R.P. K."/>
            <person name="Montejo-Kovacevich G."/>
            <person name="Yen C E."/>
        </authorList>
    </citation>
    <scope>NUCLEOTIDE SEQUENCE [LARGE SCALE GENOMIC DNA]</scope>
</reference>
<dbReference type="SMART" id="SM00960">
    <property type="entry name" value="Robl_LC7"/>
    <property type="match status" value="1"/>
</dbReference>
<dbReference type="SUPFAM" id="SSF103196">
    <property type="entry name" value="Roadblock/LC7 domain"/>
    <property type="match status" value="1"/>
</dbReference>
<dbReference type="Proteomes" id="UP000594454">
    <property type="component" value="Chromosome 4"/>
</dbReference>
<dbReference type="Pfam" id="PF03259">
    <property type="entry name" value="Robl_LC7"/>
    <property type="match status" value="1"/>
</dbReference>
<proteinExistence type="inferred from homology"/>
<accession>A0A7R8UX75</accession>
<dbReference type="EMBL" id="LR899012">
    <property type="protein sequence ID" value="CAD7088759.1"/>
    <property type="molecule type" value="Genomic_DNA"/>
</dbReference>
<evidence type="ECO:0000313" key="4">
    <source>
        <dbReference type="Proteomes" id="UP000594454"/>
    </source>
</evidence>
<dbReference type="PANTHER" id="PTHR10779">
    <property type="entry name" value="DYNEIN LIGHT CHAIN ROADBLOCK"/>
    <property type="match status" value="1"/>
</dbReference>
<evidence type="ECO:0000256" key="1">
    <source>
        <dbReference type="ARBA" id="ARBA00007191"/>
    </source>
</evidence>
<evidence type="ECO:0000259" key="2">
    <source>
        <dbReference type="SMART" id="SM00960"/>
    </source>
</evidence>
<organism evidence="3 4">
    <name type="scientific">Hermetia illucens</name>
    <name type="common">Black soldier fly</name>
    <dbReference type="NCBI Taxonomy" id="343691"/>
    <lineage>
        <taxon>Eukaryota</taxon>
        <taxon>Metazoa</taxon>
        <taxon>Ecdysozoa</taxon>
        <taxon>Arthropoda</taxon>
        <taxon>Hexapoda</taxon>
        <taxon>Insecta</taxon>
        <taxon>Pterygota</taxon>
        <taxon>Neoptera</taxon>
        <taxon>Endopterygota</taxon>
        <taxon>Diptera</taxon>
        <taxon>Brachycera</taxon>
        <taxon>Stratiomyomorpha</taxon>
        <taxon>Stratiomyidae</taxon>
        <taxon>Hermetiinae</taxon>
        <taxon>Hermetia</taxon>
    </lineage>
</organism>
<sequence length="127" mass="14190">MASSKRTHSYVEEAFRQICEQPGIVDVVILNAAGNPVRTTLEEQRSLEHAGMWTQLMQKSKYAVQNIDPEDDVLFLRVRTKQHETIVTPDEKLTYVVVQNPQDKISVKPQGIALSKGSNESAGGRVI</sequence>